<keyword evidence="9" id="KW-1185">Reference proteome</keyword>
<gene>
    <name evidence="7" type="ORF">DME_LOCUS10017</name>
</gene>
<keyword evidence="4" id="KW-0677">Repeat</keyword>
<sequence>MLNVISCLVHYSLHGTMRPRDSPALMQIPLMQFLHSCTWISFPPSSSATEGCPRTFLSLWLNSSRRNFRNYFEYLKRIREEFQRSKKIGNPKWAMKLPRHSKKESTGDVSDEEDIDNAVADLTQSAGKYIDKSKLLPKGVISVTCLNNITQGHRFGKLAIRAVQFHPERPVLMIAGENGIISLFEVGLPKSKESFLQDICFKNFPVTKAAFSSDGLKIIAGSRKQEYMFSYNLLDGKVLQLRLPKGVTKMNAGNFALSDDGRYMSVVTRNEIHIITVSSMEYIAYSVAPRYVISTQFLSSSSNIVYAMTENGEVLFWDIRKAGRLKSFMDEGVIRSTTMRISRNNQYIACGSNSGIVNIYDMSQIHCNQAPRPVRTFNQLTTSIKHLTFNNDSQILAFSSNIKENAIRLAHVRSLKVFSNFPSFNNHIGKPTTVDFSPNSGYMAIGDEKNFVNLFKLNYFERY</sequence>
<evidence type="ECO:0000256" key="3">
    <source>
        <dbReference type="ARBA" id="ARBA00022574"/>
    </source>
</evidence>
<dbReference type="GO" id="GO:0006364">
    <property type="term" value="P:rRNA processing"/>
    <property type="evidence" value="ECO:0007669"/>
    <property type="project" value="UniProtKB-KW"/>
</dbReference>
<dbReference type="Gene3D" id="2.130.10.10">
    <property type="entry name" value="YVTN repeat-like/Quinoprotein amine dehydrogenase"/>
    <property type="match status" value="1"/>
</dbReference>
<keyword evidence="3" id="KW-0853">WD repeat</keyword>
<organism evidence="8 10">
    <name type="scientific">Dracunculus medinensis</name>
    <name type="common">Guinea worm</name>
    <dbReference type="NCBI Taxonomy" id="318479"/>
    <lineage>
        <taxon>Eukaryota</taxon>
        <taxon>Metazoa</taxon>
        <taxon>Ecdysozoa</taxon>
        <taxon>Nematoda</taxon>
        <taxon>Chromadorea</taxon>
        <taxon>Rhabditida</taxon>
        <taxon>Spirurina</taxon>
        <taxon>Dracunculoidea</taxon>
        <taxon>Dracunculidae</taxon>
        <taxon>Dracunculus</taxon>
    </lineage>
</organism>
<evidence type="ECO:0000256" key="5">
    <source>
        <dbReference type="ARBA" id="ARBA00023242"/>
    </source>
</evidence>
<keyword evidence="2" id="KW-0698">rRNA processing</keyword>
<reference evidence="7 9" key="2">
    <citation type="submission" date="2018-11" db="EMBL/GenBank/DDBJ databases">
        <authorList>
            <consortium name="Pathogen Informatics"/>
        </authorList>
    </citation>
    <scope>NUCLEOTIDE SEQUENCE [LARGE SCALE GENOMIC DNA]</scope>
</reference>
<dbReference type="STRING" id="318479.A0A0N4UIL3"/>
<dbReference type="AlphaFoldDB" id="A0A0N4UIL3"/>
<evidence type="ECO:0000313" key="9">
    <source>
        <dbReference type="Proteomes" id="UP000274756"/>
    </source>
</evidence>
<dbReference type="OrthoDB" id="1935146at2759"/>
<dbReference type="GO" id="GO:0034388">
    <property type="term" value="C:Pwp2p-containing subcomplex of 90S preribosome"/>
    <property type="evidence" value="ECO:0007669"/>
    <property type="project" value="TreeGrafter"/>
</dbReference>
<name>A0A0N4UIL3_DRAME</name>
<dbReference type="PANTHER" id="PTHR18359:SF0">
    <property type="entry name" value="U3 SMALL NUCLEOLAR RNA-ASSOCIATED PROTEIN 18 HOMOLOG"/>
    <property type="match status" value="1"/>
</dbReference>
<dbReference type="InterPro" id="IPR045161">
    <property type="entry name" value="Utp18"/>
</dbReference>
<dbReference type="WBParaSite" id="DME_0000744801-mRNA-1">
    <property type="protein sequence ID" value="DME_0000744801-mRNA-1"/>
    <property type="gene ID" value="DME_0000744801"/>
</dbReference>
<evidence type="ECO:0000256" key="2">
    <source>
        <dbReference type="ARBA" id="ARBA00022552"/>
    </source>
</evidence>
<evidence type="ECO:0000313" key="10">
    <source>
        <dbReference type="WBParaSite" id="DME_0000744801-mRNA-1"/>
    </source>
</evidence>
<dbReference type="PANTHER" id="PTHR18359">
    <property type="entry name" value="WD-REPEAT PROTEIN-RELATED"/>
    <property type="match status" value="1"/>
</dbReference>
<protein>
    <submittedName>
        <fullName evidence="10">WD_REPEATS_REGION domain-containing protein</fullName>
    </submittedName>
</protein>
<evidence type="ECO:0000313" key="8">
    <source>
        <dbReference type="Proteomes" id="UP000038040"/>
    </source>
</evidence>
<reference evidence="10" key="1">
    <citation type="submission" date="2017-02" db="UniProtKB">
        <authorList>
            <consortium name="WormBaseParasite"/>
        </authorList>
    </citation>
    <scope>IDENTIFICATION</scope>
</reference>
<evidence type="ECO:0000313" key="7">
    <source>
        <dbReference type="EMBL" id="VDN60044.1"/>
    </source>
</evidence>
<dbReference type="SMART" id="SM00320">
    <property type="entry name" value="WD40"/>
    <property type="match status" value="3"/>
</dbReference>
<dbReference type="GO" id="GO:0032040">
    <property type="term" value="C:small-subunit processome"/>
    <property type="evidence" value="ECO:0007669"/>
    <property type="project" value="TreeGrafter"/>
</dbReference>
<evidence type="ECO:0000256" key="4">
    <source>
        <dbReference type="ARBA" id="ARBA00022737"/>
    </source>
</evidence>
<keyword evidence="5" id="KW-0539">Nucleus</keyword>
<dbReference type="Proteomes" id="UP000274756">
    <property type="component" value="Unassembled WGS sequence"/>
</dbReference>
<dbReference type="InterPro" id="IPR036322">
    <property type="entry name" value="WD40_repeat_dom_sf"/>
</dbReference>
<dbReference type="InterPro" id="IPR001680">
    <property type="entry name" value="WD40_rpt"/>
</dbReference>
<comment type="similarity">
    <text evidence="6">Belongs to the WD repeat UTP18 family.</text>
</comment>
<dbReference type="Proteomes" id="UP000038040">
    <property type="component" value="Unplaced"/>
</dbReference>
<dbReference type="InterPro" id="IPR015943">
    <property type="entry name" value="WD40/YVTN_repeat-like_dom_sf"/>
</dbReference>
<accession>A0A0N4UIL3</accession>
<comment type="subcellular location">
    <subcellularLocation>
        <location evidence="1">Nucleus</location>
        <location evidence="1">Nucleolus</location>
    </subcellularLocation>
</comment>
<proteinExistence type="inferred from homology"/>
<evidence type="ECO:0000256" key="1">
    <source>
        <dbReference type="ARBA" id="ARBA00004604"/>
    </source>
</evidence>
<dbReference type="EMBL" id="UYYG01001199">
    <property type="protein sequence ID" value="VDN60044.1"/>
    <property type="molecule type" value="Genomic_DNA"/>
</dbReference>
<evidence type="ECO:0000256" key="6">
    <source>
        <dbReference type="ARBA" id="ARBA00025767"/>
    </source>
</evidence>
<dbReference type="SUPFAM" id="SSF50978">
    <property type="entry name" value="WD40 repeat-like"/>
    <property type="match status" value="1"/>
</dbReference>